<dbReference type="Proteomes" id="UP000487258">
    <property type="component" value="Unassembled WGS sequence"/>
</dbReference>
<proteinExistence type="predicted"/>
<evidence type="ECO:0000259" key="1">
    <source>
        <dbReference type="Pfam" id="PF17969"/>
    </source>
</evidence>
<protein>
    <submittedName>
        <fullName evidence="2">L,D-transpeptidase</fullName>
    </submittedName>
</protein>
<accession>A0A6L7AAM1</accession>
<evidence type="ECO:0000313" key="3">
    <source>
        <dbReference type="Proteomes" id="UP000487258"/>
    </source>
</evidence>
<name>A0A6L7AAM1_ECOLX</name>
<dbReference type="Pfam" id="PF17969">
    <property type="entry name" value="Ldt_C"/>
    <property type="match status" value="1"/>
</dbReference>
<sequence>PLPVTPSLRAFINGQEVDVNRANAALQRRSGMPVQISSGSRQMF</sequence>
<comment type="caution">
    <text evidence="2">The sequence shown here is derived from an EMBL/GenBank/DDBJ whole genome shotgun (WGS) entry which is preliminary data.</text>
</comment>
<reference evidence="2 3" key="1">
    <citation type="submission" date="2019-12" db="EMBL/GenBank/DDBJ databases">
        <title>Enteriobacteria Tanzani isolates_10432.</title>
        <authorList>
            <person name="Subbiah M."/>
            <person name="Call D."/>
        </authorList>
    </citation>
    <scope>NUCLEOTIDE SEQUENCE [LARGE SCALE GENOMIC DNA]</scope>
    <source>
        <strain evidence="2 3">10432wF6</strain>
    </source>
</reference>
<feature type="non-terminal residue" evidence="2">
    <location>
        <position position="1"/>
    </location>
</feature>
<dbReference type="EMBL" id="WTMY01001464">
    <property type="protein sequence ID" value="MWL50588.1"/>
    <property type="molecule type" value="Genomic_DNA"/>
</dbReference>
<organism evidence="2 3">
    <name type="scientific">Escherichia coli</name>
    <dbReference type="NCBI Taxonomy" id="562"/>
    <lineage>
        <taxon>Bacteria</taxon>
        <taxon>Pseudomonadati</taxon>
        <taxon>Pseudomonadota</taxon>
        <taxon>Gammaproteobacteria</taxon>
        <taxon>Enterobacterales</taxon>
        <taxon>Enterobacteriaceae</taxon>
        <taxon>Escherichia</taxon>
    </lineage>
</organism>
<gene>
    <name evidence="2" type="ORF">GQM04_34930</name>
</gene>
<dbReference type="InterPro" id="IPR041597">
    <property type="entry name" value="Ldt_C"/>
</dbReference>
<dbReference type="AlphaFoldDB" id="A0A6L7AAM1"/>
<feature type="domain" description="L,D-transpeptidase C-terminal" evidence="1">
    <location>
        <begin position="1"/>
        <end position="36"/>
    </location>
</feature>
<evidence type="ECO:0000313" key="2">
    <source>
        <dbReference type="EMBL" id="MWL50588.1"/>
    </source>
</evidence>